<dbReference type="InterPro" id="IPR002893">
    <property type="entry name" value="Znf_MYND"/>
</dbReference>
<evidence type="ECO:0000259" key="5">
    <source>
        <dbReference type="PROSITE" id="PS50865"/>
    </source>
</evidence>
<reference evidence="6" key="1">
    <citation type="submission" date="2014-01" db="EMBL/GenBank/DDBJ databases">
        <title>The genome of the white-rot fungus Pycnoporus cinnabarinus: a basidiomycete model with a versatile arsenal for lignocellulosic biomass breakdown.</title>
        <authorList>
            <person name="Levasseur A."/>
            <person name="Lomascolo A."/>
            <person name="Ruiz-Duenas F.J."/>
            <person name="Uzan E."/>
            <person name="Piumi F."/>
            <person name="Kues U."/>
            <person name="Ram A.F.J."/>
            <person name="Murat C."/>
            <person name="Haon M."/>
            <person name="Benoit I."/>
            <person name="Arfi Y."/>
            <person name="Chevret D."/>
            <person name="Drula E."/>
            <person name="Kwon M.J."/>
            <person name="Gouret P."/>
            <person name="Lesage-Meessen L."/>
            <person name="Lombard V."/>
            <person name="Mariette J."/>
            <person name="Noirot C."/>
            <person name="Park J."/>
            <person name="Patyshakuliyeva A."/>
            <person name="Wieneger R.A.B."/>
            <person name="Wosten H.A.B."/>
            <person name="Martin F."/>
            <person name="Coutinho P.M."/>
            <person name="de Vries R."/>
            <person name="Martinez A.T."/>
            <person name="Klopp C."/>
            <person name="Pontarotti P."/>
            <person name="Henrissat B."/>
            <person name="Record E."/>
        </authorList>
    </citation>
    <scope>NUCLEOTIDE SEQUENCE [LARGE SCALE GENOMIC DNA]</scope>
    <source>
        <strain evidence="6">BRFM137</strain>
    </source>
</reference>
<organism evidence="6 7">
    <name type="scientific">Pycnoporus cinnabarinus</name>
    <name type="common">Cinnabar-red polypore</name>
    <name type="synonym">Trametes cinnabarina</name>
    <dbReference type="NCBI Taxonomy" id="5643"/>
    <lineage>
        <taxon>Eukaryota</taxon>
        <taxon>Fungi</taxon>
        <taxon>Dikarya</taxon>
        <taxon>Basidiomycota</taxon>
        <taxon>Agaricomycotina</taxon>
        <taxon>Agaricomycetes</taxon>
        <taxon>Polyporales</taxon>
        <taxon>Polyporaceae</taxon>
        <taxon>Trametes</taxon>
    </lineage>
</organism>
<dbReference type="OrthoDB" id="432970at2759"/>
<dbReference type="Gene3D" id="6.10.140.2220">
    <property type="match status" value="1"/>
</dbReference>
<dbReference type="Proteomes" id="UP000029665">
    <property type="component" value="Unassembled WGS sequence"/>
</dbReference>
<dbReference type="OMA" id="RLCPGDN"/>
<dbReference type="SUPFAM" id="SSF144232">
    <property type="entry name" value="HIT/MYND zinc finger-like"/>
    <property type="match status" value="1"/>
</dbReference>
<keyword evidence="7" id="KW-1185">Reference proteome</keyword>
<dbReference type="PROSITE" id="PS50865">
    <property type="entry name" value="ZF_MYND_2"/>
    <property type="match status" value="1"/>
</dbReference>
<evidence type="ECO:0000256" key="2">
    <source>
        <dbReference type="ARBA" id="ARBA00022771"/>
    </source>
</evidence>
<protein>
    <recommendedName>
        <fullName evidence="5">MYND-type domain-containing protein</fullName>
    </recommendedName>
</protein>
<dbReference type="Pfam" id="PF01753">
    <property type="entry name" value="zf-MYND"/>
    <property type="match status" value="1"/>
</dbReference>
<name>A0A060SHN5_PYCCI</name>
<evidence type="ECO:0000256" key="4">
    <source>
        <dbReference type="PROSITE-ProRule" id="PRU00134"/>
    </source>
</evidence>
<sequence length="399" mass="44671">MGAEALMGIGGGMVSREAAKNLEKAEDLCRRRKPDQAVPYLFKAMEDPNCLDAVIQMAFLMPTMEMGLKLLEQAEERGRTHLKNTLSPTCFEDDDEYTGRFWSLLETRPYMRVMQAIVRLAFETKNYNKAADTIIEMLRLCPGDNLGQRDWLGSILLQAGRTADALSFAQAWLDDARLDPDICCPPRGGCTFEPPSRAPLSRDFIEKNKKNGPGSMLYTAALASFKLWGDCELARQYLRLAASVNPYVLLKILAKVEKPKALNSSPRALNGSEMAHDYLWLTQDLWMAPDVWEWADSDAEVKTYVLKKCPRAGCNNRESRAAEFKRCAGCKEVVYCGQECQKADWKAHRKRPLSDCKDTQQQLAMIKAIMSGRSVQRSSDSPLVASADFTAGGISTLFH</sequence>
<comment type="caution">
    <text evidence="6">The sequence shown here is derived from an EMBL/GenBank/DDBJ whole genome shotgun (WGS) entry which is preliminary data.</text>
</comment>
<dbReference type="EMBL" id="CCBP010000125">
    <property type="protein sequence ID" value="CDO74022.1"/>
    <property type="molecule type" value="Genomic_DNA"/>
</dbReference>
<dbReference type="GO" id="GO:0008270">
    <property type="term" value="F:zinc ion binding"/>
    <property type="evidence" value="ECO:0007669"/>
    <property type="project" value="UniProtKB-KW"/>
</dbReference>
<evidence type="ECO:0000313" key="6">
    <source>
        <dbReference type="EMBL" id="CDO74022.1"/>
    </source>
</evidence>
<keyword evidence="3" id="KW-0862">Zinc</keyword>
<accession>A0A060SHN5</accession>
<evidence type="ECO:0000256" key="3">
    <source>
        <dbReference type="ARBA" id="ARBA00022833"/>
    </source>
</evidence>
<dbReference type="InterPro" id="IPR011990">
    <property type="entry name" value="TPR-like_helical_dom_sf"/>
</dbReference>
<evidence type="ECO:0000256" key="1">
    <source>
        <dbReference type="ARBA" id="ARBA00022723"/>
    </source>
</evidence>
<gene>
    <name evidence="6" type="ORF">BN946_scf185043.g72</name>
</gene>
<dbReference type="STRING" id="5643.A0A060SHN5"/>
<dbReference type="Gene3D" id="1.25.40.10">
    <property type="entry name" value="Tetratricopeptide repeat domain"/>
    <property type="match status" value="1"/>
</dbReference>
<proteinExistence type="predicted"/>
<evidence type="ECO:0000313" key="7">
    <source>
        <dbReference type="Proteomes" id="UP000029665"/>
    </source>
</evidence>
<keyword evidence="1" id="KW-0479">Metal-binding</keyword>
<feature type="domain" description="MYND-type" evidence="5">
    <location>
        <begin position="311"/>
        <end position="352"/>
    </location>
</feature>
<keyword evidence="2 4" id="KW-0863">Zinc-finger</keyword>
<dbReference type="HOGENOM" id="CLU_690917_0_0_1"/>
<dbReference type="AlphaFoldDB" id="A0A060SHN5"/>